<dbReference type="EMBL" id="CALNXK010000002">
    <property type="protein sequence ID" value="CAH3033965.1"/>
    <property type="molecule type" value="Genomic_DNA"/>
</dbReference>
<dbReference type="InterPro" id="IPR003034">
    <property type="entry name" value="SAP_dom"/>
</dbReference>
<feature type="domain" description="SAP" evidence="2">
    <location>
        <begin position="60"/>
        <end position="86"/>
    </location>
</feature>
<feature type="compositionally biased region" description="Polar residues" evidence="1">
    <location>
        <begin position="24"/>
        <end position="35"/>
    </location>
</feature>
<protein>
    <recommendedName>
        <fullName evidence="2">SAP domain-containing protein</fullName>
    </recommendedName>
</protein>
<evidence type="ECO:0000313" key="3">
    <source>
        <dbReference type="EMBL" id="CAH3033965.1"/>
    </source>
</evidence>
<organism evidence="3 4">
    <name type="scientific">Porites lobata</name>
    <dbReference type="NCBI Taxonomy" id="104759"/>
    <lineage>
        <taxon>Eukaryota</taxon>
        <taxon>Metazoa</taxon>
        <taxon>Cnidaria</taxon>
        <taxon>Anthozoa</taxon>
        <taxon>Hexacorallia</taxon>
        <taxon>Scleractinia</taxon>
        <taxon>Fungiina</taxon>
        <taxon>Poritidae</taxon>
        <taxon>Porites</taxon>
    </lineage>
</organism>
<reference evidence="3 4" key="1">
    <citation type="submission" date="2022-05" db="EMBL/GenBank/DDBJ databases">
        <authorList>
            <consortium name="Genoscope - CEA"/>
            <person name="William W."/>
        </authorList>
    </citation>
    <scope>NUCLEOTIDE SEQUENCE [LARGE SCALE GENOMIC DNA]</scope>
</reference>
<dbReference type="Pfam" id="PF02037">
    <property type="entry name" value="SAP"/>
    <property type="match status" value="1"/>
</dbReference>
<comment type="caution">
    <text evidence="3">The sequence shown here is derived from an EMBL/GenBank/DDBJ whole genome shotgun (WGS) entry which is preliminary data.</text>
</comment>
<dbReference type="Proteomes" id="UP001159405">
    <property type="component" value="Unassembled WGS sequence"/>
</dbReference>
<proteinExistence type="predicted"/>
<evidence type="ECO:0000259" key="2">
    <source>
        <dbReference type="Pfam" id="PF02037"/>
    </source>
</evidence>
<accession>A0ABN8MR19</accession>
<sequence>MSSHNLRASILLMKSLRWMDARPESSSLPANNNHGRNGCNFKHNTSERKDEIVPPTEKEIDNLTIPALKDELAKRNLSKKGSKKTLNEVKEITASSSRQILPNLTSNSELTKLQDGNSALKQRLLRLFKA</sequence>
<feature type="region of interest" description="Disordered" evidence="1">
    <location>
        <begin position="24"/>
        <end position="51"/>
    </location>
</feature>
<keyword evidence="4" id="KW-1185">Reference proteome</keyword>
<gene>
    <name evidence="3" type="ORF">PLOB_00016196</name>
</gene>
<name>A0ABN8MR19_9CNID</name>
<evidence type="ECO:0000313" key="4">
    <source>
        <dbReference type="Proteomes" id="UP001159405"/>
    </source>
</evidence>
<evidence type="ECO:0000256" key="1">
    <source>
        <dbReference type="SAM" id="MobiDB-lite"/>
    </source>
</evidence>
<dbReference type="InterPro" id="IPR036361">
    <property type="entry name" value="SAP_dom_sf"/>
</dbReference>
<dbReference type="Gene3D" id="1.10.720.30">
    <property type="entry name" value="SAP domain"/>
    <property type="match status" value="1"/>
</dbReference>